<organism evidence="2 3">
    <name type="scientific">Azotobacter chroococcum</name>
    <dbReference type="NCBI Taxonomy" id="353"/>
    <lineage>
        <taxon>Bacteria</taxon>
        <taxon>Pseudomonadati</taxon>
        <taxon>Pseudomonadota</taxon>
        <taxon>Gammaproteobacteria</taxon>
        <taxon>Pseudomonadales</taxon>
        <taxon>Pseudomonadaceae</taxon>
        <taxon>Azotobacter</taxon>
    </lineage>
</organism>
<dbReference type="AlphaFoldDB" id="A0AAP9YGR3"/>
<dbReference type="Proteomes" id="UP000596192">
    <property type="component" value="Chromosome"/>
</dbReference>
<dbReference type="GO" id="GO:0006313">
    <property type="term" value="P:DNA transposition"/>
    <property type="evidence" value="ECO:0007669"/>
    <property type="project" value="InterPro"/>
</dbReference>
<evidence type="ECO:0000259" key="1">
    <source>
        <dbReference type="Pfam" id="PF01609"/>
    </source>
</evidence>
<evidence type="ECO:0000313" key="3">
    <source>
        <dbReference type="Proteomes" id="UP000596192"/>
    </source>
</evidence>
<evidence type="ECO:0000313" key="2">
    <source>
        <dbReference type="EMBL" id="QQE90175.1"/>
    </source>
</evidence>
<dbReference type="Pfam" id="PF01609">
    <property type="entry name" value="DDE_Tnp_1"/>
    <property type="match status" value="1"/>
</dbReference>
<protein>
    <submittedName>
        <fullName evidence="2">IS5 family transposase</fullName>
    </submittedName>
</protein>
<gene>
    <name evidence="2" type="ORF">GKQ51_07710</name>
</gene>
<reference evidence="2 3" key="1">
    <citation type="submission" date="2020-12" db="EMBL/GenBank/DDBJ databases">
        <title>Genomic Analysis and Response surface optimization of nitrogen-fixing conditions for A. chroococcum strain HR1, Isolation from rhizosphere soil.</title>
        <authorList>
            <person name="Li J."/>
            <person name="Yang H."/>
            <person name="Liu H."/>
            <person name="Wang C."/>
            <person name="Tian Y."/>
            <person name="Lu X.Y."/>
        </authorList>
    </citation>
    <scope>NUCLEOTIDE SEQUENCE [LARGE SCALE GENOMIC DNA]</scope>
    <source>
        <strain evidence="2 3">HR1</strain>
    </source>
</reference>
<proteinExistence type="predicted"/>
<dbReference type="InterPro" id="IPR002559">
    <property type="entry name" value="Transposase_11"/>
</dbReference>
<dbReference type="GO" id="GO:0003677">
    <property type="term" value="F:DNA binding"/>
    <property type="evidence" value="ECO:0007669"/>
    <property type="project" value="InterPro"/>
</dbReference>
<sequence>MHFIGVLSLNMTILSIGLVSQDADFQHVCIDSSIVRAHACAAGAANSTAAQEALGRSRGGFGSKIHALTDALGLPIRFILTPGQAADISQAIPLMAGIDTSALLADKGYDANRLLAWLKERRIQAVIPAKRNRIEQRPCDWHFYKERHVIECLFGKLKYYRRIATRYEKKASHFKGMLAFAAALLWLR</sequence>
<accession>A0AAP9YGR3</accession>
<dbReference type="PANTHER" id="PTHR30007">
    <property type="entry name" value="PHP DOMAIN PROTEIN"/>
    <property type="match status" value="1"/>
</dbReference>
<dbReference type="RefSeq" id="WP_198867597.1">
    <property type="nucleotide sequence ID" value="NZ_CP066310.1"/>
</dbReference>
<dbReference type="PANTHER" id="PTHR30007:SF1">
    <property type="entry name" value="BLR1914 PROTEIN"/>
    <property type="match status" value="1"/>
</dbReference>
<dbReference type="NCBIfam" id="NF033580">
    <property type="entry name" value="transpos_IS5_3"/>
    <property type="match status" value="1"/>
</dbReference>
<dbReference type="EMBL" id="CP066310">
    <property type="protein sequence ID" value="QQE90175.1"/>
    <property type="molecule type" value="Genomic_DNA"/>
</dbReference>
<feature type="domain" description="Transposase IS4-like" evidence="1">
    <location>
        <begin position="26"/>
        <end position="185"/>
    </location>
</feature>
<name>A0AAP9YGR3_9GAMM</name>
<dbReference type="GO" id="GO:0004803">
    <property type="term" value="F:transposase activity"/>
    <property type="evidence" value="ECO:0007669"/>
    <property type="project" value="InterPro"/>
</dbReference>